<feature type="transmembrane region" description="Helical" evidence="1">
    <location>
        <begin position="28"/>
        <end position="49"/>
    </location>
</feature>
<comment type="caution">
    <text evidence="2">The sequence shown here is derived from an EMBL/GenBank/DDBJ whole genome shotgun (WGS) entry which is preliminary data.</text>
</comment>
<proteinExistence type="predicted"/>
<gene>
    <name evidence="2" type="ORF">AB675_1878</name>
</gene>
<dbReference type="RefSeq" id="XP_018002610.1">
    <property type="nucleotide sequence ID" value="XM_018141801.1"/>
</dbReference>
<keyword evidence="1" id="KW-0472">Membrane</keyword>
<dbReference type="AlphaFoldDB" id="A0A0N1HCV4"/>
<keyword evidence="1" id="KW-0812">Transmembrane</keyword>
<evidence type="ECO:0000256" key="1">
    <source>
        <dbReference type="SAM" id="Phobius"/>
    </source>
</evidence>
<dbReference type="Proteomes" id="UP000038010">
    <property type="component" value="Unassembled WGS sequence"/>
</dbReference>
<name>A0A0N1HCV4_9EURO</name>
<sequence>MAAIDNTTPTTADGAEAPSTTINNLAPILSSVAVVITSLLIIITIYCILRRKRRDPSGFHIPIELGHRGIPRHDTFELRSSAEIRDTEREREIVARDTMRSASRGSRSRLDEMILEELEAEDAAAGGRAARAGG</sequence>
<dbReference type="VEuPathDB" id="FungiDB:AB675_1878"/>
<keyword evidence="3" id="KW-1185">Reference proteome</keyword>
<keyword evidence="1" id="KW-1133">Transmembrane helix</keyword>
<dbReference type="GeneID" id="28733681"/>
<dbReference type="EMBL" id="LFJN01000006">
    <property type="protein sequence ID" value="KPI42647.1"/>
    <property type="molecule type" value="Genomic_DNA"/>
</dbReference>
<reference evidence="2 3" key="1">
    <citation type="submission" date="2015-06" db="EMBL/GenBank/DDBJ databases">
        <title>Draft genome of the ant-associated black yeast Phialophora attae CBS 131958.</title>
        <authorList>
            <person name="Moreno L.F."/>
            <person name="Stielow B.J."/>
            <person name="de Hoog S."/>
            <person name="Vicente V.A."/>
            <person name="Weiss V.A."/>
            <person name="de Vries M."/>
            <person name="Cruz L.M."/>
            <person name="Souza E.M."/>
        </authorList>
    </citation>
    <scope>NUCLEOTIDE SEQUENCE [LARGE SCALE GENOMIC DNA]</scope>
    <source>
        <strain evidence="2 3">CBS 131958</strain>
    </source>
</reference>
<organism evidence="2 3">
    <name type="scientific">Cyphellophora attinorum</name>
    <dbReference type="NCBI Taxonomy" id="1664694"/>
    <lineage>
        <taxon>Eukaryota</taxon>
        <taxon>Fungi</taxon>
        <taxon>Dikarya</taxon>
        <taxon>Ascomycota</taxon>
        <taxon>Pezizomycotina</taxon>
        <taxon>Eurotiomycetes</taxon>
        <taxon>Chaetothyriomycetidae</taxon>
        <taxon>Chaetothyriales</taxon>
        <taxon>Cyphellophoraceae</taxon>
        <taxon>Cyphellophora</taxon>
    </lineage>
</organism>
<evidence type="ECO:0000313" key="2">
    <source>
        <dbReference type="EMBL" id="KPI42647.1"/>
    </source>
</evidence>
<accession>A0A0N1HCV4</accession>
<protein>
    <submittedName>
        <fullName evidence="2">Uncharacterized protein</fullName>
    </submittedName>
</protein>
<evidence type="ECO:0000313" key="3">
    <source>
        <dbReference type="Proteomes" id="UP000038010"/>
    </source>
</evidence>